<dbReference type="Proteomes" id="UP000241323">
    <property type="component" value="Chromosome"/>
</dbReference>
<proteinExistence type="predicted"/>
<keyword evidence="3" id="KW-1185">Reference proteome</keyword>
<name>A0A2R4N276_CARTR</name>
<gene>
    <name evidence="2" type="ORF">CFE_2027</name>
</gene>
<evidence type="ECO:0000256" key="1">
    <source>
        <dbReference type="SAM" id="Coils"/>
    </source>
</evidence>
<organism evidence="2 3">
    <name type="scientific">Carboxydocella thermautotrophica</name>
    <dbReference type="NCBI Taxonomy" id="178899"/>
    <lineage>
        <taxon>Bacteria</taxon>
        <taxon>Bacillati</taxon>
        <taxon>Bacillota</taxon>
        <taxon>Clostridia</taxon>
        <taxon>Eubacteriales</taxon>
        <taxon>Clostridiales Family XVI. Incertae Sedis</taxon>
        <taxon>Carboxydocella</taxon>
    </lineage>
</organism>
<feature type="coiled-coil region" evidence="1">
    <location>
        <begin position="96"/>
        <end position="130"/>
    </location>
</feature>
<keyword evidence="1" id="KW-0175">Coiled coil</keyword>
<dbReference type="AlphaFoldDB" id="A0A2R4N276"/>
<reference evidence="2 3" key="1">
    <citation type="submission" date="2018-04" db="EMBL/GenBank/DDBJ databases">
        <title>Genomic insights into metabolic versatility of Carboxydocella thermautotrophica capable of coupling hydrogenogenic CO oxidation with the reduction of Fe(III) minerals in Kamchatka hot springs.</title>
        <authorList>
            <person name="Toshchakov S.V."/>
            <person name="Tepliuk A.V."/>
            <person name="Gavrilov S.N."/>
            <person name="Kublanov I.V."/>
            <person name="Lebedinsky A.V."/>
            <person name="Bonch-Osmolovskaya E.A."/>
            <person name="Rusakov V.S."/>
            <person name="Chistyakova N.I."/>
            <person name="Korzhenkov A."/>
            <person name="Zavarsina D.G."/>
            <person name="Sokolova T.G."/>
        </authorList>
    </citation>
    <scope>NUCLEOTIDE SEQUENCE [LARGE SCALE GENOMIC DNA]</scope>
    <source>
        <strain evidence="2 3">019</strain>
    </source>
</reference>
<evidence type="ECO:0000313" key="3">
    <source>
        <dbReference type="Proteomes" id="UP000241323"/>
    </source>
</evidence>
<dbReference type="KEGG" id="cthm:CFE_2027"/>
<accession>A0A2R4N276</accession>
<sequence>MSMKHEKNKFSITVCREFFPEIYPAHRSSKWSRGEEDPLTTEMRLFCACMRWAFNRLLEGASRHEIKKAGQELFGLNSRYADDARLKAQALLDSQTELLKLENEETEKKLGRARKKLSLAMRKLAKAEEKGAASEVIEKLRLAVKGRNKRVVSLAKRLAKLKDYREKGTIPEVVFGGRRLWEKVCQGRAAREKWRHARRNRLYSRGDESKGGNPNIKIFYEGRYLVHLTFEVVRVQEPDFAKGCLAIDTNPDGVALCNVSASGQPEPWPEGFNIPYPGNLGKYEGEFQVIPYPNGFLYIRIPDLAHASSFRRSYLIGVLAKVVVDIAFFSGKPIVLENLNFRQRQTGH</sequence>
<evidence type="ECO:0000313" key="2">
    <source>
        <dbReference type="EMBL" id="AVX21193.1"/>
    </source>
</evidence>
<dbReference type="EMBL" id="CP028491">
    <property type="protein sequence ID" value="AVX21193.1"/>
    <property type="molecule type" value="Genomic_DNA"/>
</dbReference>
<protein>
    <submittedName>
        <fullName evidence="2">Transposase, putative, N-terminal domain-containing protein</fullName>
    </submittedName>
</protein>
<dbReference type="RefSeq" id="WP_242979075.1">
    <property type="nucleotide sequence ID" value="NZ_CP028491.1"/>
</dbReference>